<dbReference type="SMART" id="SM00028">
    <property type="entry name" value="TPR"/>
    <property type="match status" value="3"/>
</dbReference>
<dbReference type="PROSITE" id="PS50005">
    <property type="entry name" value="TPR"/>
    <property type="match status" value="1"/>
</dbReference>
<gene>
    <name evidence="2" type="ORF">DFR57_108161</name>
</gene>
<evidence type="ECO:0000256" key="1">
    <source>
        <dbReference type="PROSITE-ProRule" id="PRU00339"/>
    </source>
</evidence>
<organism evidence="2 3">
    <name type="scientific">Saliterribacillus persicus</name>
    <dbReference type="NCBI Taxonomy" id="930114"/>
    <lineage>
        <taxon>Bacteria</taxon>
        <taxon>Bacillati</taxon>
        <taxon>Bacillota</taxon>
        <taxon>Bacilli</taxon>
        <taxon>Bacillales</taxon>
        <taxon>Bacillaceae</taxon>
        <taxon>Saliterribacillus</taxon>
    </lineage>
</organism>
<dbReference type="SUPFAM" id="SSF48452">
    <property type="entry name" value="TPR-like"/>
    <property type="match status" value="2"/>
</dbReference>
<dbReference type="AlphaFoldDB" id="A0A368XGD9"/>
<evidence type="ECO:0000313" key="2">
    <source>
        <dbReference type="EMBL" id="RCW67060.1"/>
    </source>
</evidence>
<proteinExistence type="predicted"/>
<dbReference type="InterPro" id="IPR011990">
    <property type="entry name" value="TPR-like_helical_dom_sf"/>
</dbReference>
<dbReference type="EMBL" id="QPJJ01000008">
    <property type="protein sequence ID" value="RCW67060.1"/>
    <property type="molecule type" value="Genomic_DNA"/>
</dbReference>
<dbReference type="Gene3D" id="1.25.40.10">
    <property type="entry name" value="Tetratricopeptide repeat domain"/>
    <property type="match status" value="2"/>
</dbReference>
<sequence>MTVTKNLEVDNNIIPFIPESDFYFSRGVIAYRKRKFDLALKWIKKAAEKTPSNPLFQCQLSIVYTEVGSYHDANQILTRVLSEQGESYMDCYYLIANNYAHLGLLQDAKKYANIYLEKAPNGDFIEEANELIELLEIGIEEEKEDGDDDWILEEEDEILIYQETAFSHIERKEWEQAILVLEEMLTLYPSYQAANHEYHYALFFSGKEKEAIKHEEELLEESPASLSGYMNLAIFYKHSNQFTKFGEMLQILDNIYPIHEQQKLRLATTFAHIGQYETSYQRFRSLNRSILKGHAMYFYWYSMASFKLQKFEKAEELWQAGCYQHKWLEKKKRPWLDEEIIH</sequence>
<dbReference type="Proteomes" id="UP000252585">
    <property type="component" value="Unassembled WGS sequence"/>
</dbReference>
<comment type="caution">
    <text evidence="2">The sequence shown here is derived from an EMBL/GenBank/DDBJ whole genome shotgun (WGS) entry which is preliminary data.</text>
</comment>
<dbReference type="Pfam" id="PF13432">
    <property type="entry name" value="TPR_16"/>
    <property type="match status" value="1"/>
</dbReference>
<dbReference type="RefSeq" id="WP_114353206.1">
    <property type="nucleotide sequence ID" value="NZ_QPJJ01000008.1"/>
</dbReference>
<feature type="repeat" description="TPR" evidence="1">
    <location>
        <begin position="20"/>
        <end position="53"/>
    </location>
</feature>
<reference evidence="2 3" key="1">
    <citation type="submission" date="2018-07" db="EMBL/GenBank/DDBJ databases">
        <title>Genomic Encyclopedia of Type Strains, Phase IV (KMG-IV): sequencing the most valuable type-strain genomes for metagenomic binning, comparative biology and taxonomic classification.</title>
        <authorList>
            <person name="Goeker M."/>
        </authorList>
    </citation>
    <scope>NUCLEOTIDE SEQUENCE [LARGE SCALE GENOMIC DNA]</scope>
    <source>
        <strain evidence="2 3">DSM 27696</strain>
    </source>
</reference>
<protein>
    <submittedName>
        <fullName evidence="2">Tetratricopeptide repeat protein</fullName>
    </submittedName>
</protein>
<keyword evidence="3" id="KW-1185">Reference proteome</keyword>
<dbReference type="OrthoDB" id="600613at2"/>
<dbReference type="InterPro" id="IPR019734">
    <property type="entry name" value="TPR_rpt"/>
</dbReference>
<keyword evidence="1" id="KW-0802">TPR repeat</keyword>
<evidence type="ECO:0000313" key="3">
    <source>
        <dbReference type="Proteomes" id="UP000252585"/>
    </source>
</evidence>
<name>A0A368XGD9_9BACI</name>
<accession>A0A368XGD9</accession>